<keyword evidence="4" id="KW-1185">Reference proteome</keyword>
<evidence type="ECO:0000256" key="2">
    <source>
        <dbReference type="SAM" id="SignalP"/>
    </source>
</evidence>
<accession>A0A8J2PJP2</accession>
<feature type="compositionally biased region" description="Polar residues" evidence="1">
    <location>
        <begin position="53"/>
        <end position="88"/>
    </location>
</feature>
<feature type="non-terminal residue" evidence="3">
    <location>
        <position position="105"/>
    </location>
</feature>
<feature type="region of interest" description="Disordered" evidence="1">
    <location>
        <begin position="52"/>
        <end position="88"/>
    </location>
</feature>
<organism evidence="3 4">
    <name type="scientific">Allacma fusca</name>
    <dbReference type="NCBI Taxonomy" id="39272"/>
    <lineage>
        <taxon>Eukaryota</taxon>
        <taxon>Metazoa</taxon>
        <taxon>Ecdysozoa</taxon>
        <taxon>Arthropoda</taxon>
        <taxon>Hexapoda</taxon>
        <taxon>Collembola</taxon>
        <taxon>Symphypleona</taxon>
        <taxon>Sminthuridae</taxon>
        <taxon>Allacma</taxon>
    </lineage>
</organism>
<keyword evidence="2" id="KW-0732">Signal</keyword>
<evidence type="ECO:0000313" key="4">
    <source>
        <dbReference type="Proteomes" id="UP000708208"/>
    </source>
</evidence>
<dbReference type="EMBL" id="CAJVCH010568366">
    <property type="protein sequence ID" value="CAG7833083.1"/>
    <property type="molecule type" value="Genomic_DNA"/>
</dbReference>
<reference evidence="3" key="1">
    <citation type="submission" date="2021-06" db="EMBL/GenBank/DDBJ databases">
        <authorList>
            <person name="Hodson N. C."/>
            <person name="Mongue J. A."/>
            <person name="Jaron S. K."/>
        </authorList>
    </citation>
    <scope>NUCLEOTIDE SEQUENCE</scope>
</reference>
<protein>
    <submittedName>
        <fullName evidence="3">Uncharacterized protein</fullName>
    </submittedName>
</protein>
<feature type="non-terminal residue" evidence="3">
    <location>
        <position position="1"/>
    </location>
</feature>
<dbReference type="AlphaFoldDB" id="A0A8J2PJP2"/>
<gene>
    <name evidence="3" type="ORF">AFUS01_LOCUS42729</name>
</gene>
<feature type="signal peptide" evidence="2">
    <location>
        <begin position="1"/>
        <end position="16"/>
    </location>
</feature>
<name>A0A8J2PJP2_9HEXA</name>
<comment type="caution">
    <text evidence="3">The sequence shown here is derived from an EMBL/GenBank/DDBJ whole genome shotgun (WGS) entry which is preliminary data.</text>
</comment>
<feature type="chain" id="PRO_5035315822" evidence="2">
    <location>
        <begin position="17"/>
        <end position="105"/>
    </location>
</feature>
<dbReference type="Proteomes" id="UP000708208">
    <property type="component" value="Unassembled WGS sequence"/>
</dbReference>
<evidence type="ECO:0000256" key="1">
    <source>
        <dbReference type="SAM" id="MobiDB-lite"/>
    </source>
</evidence>
<proteinExistence type="predicted"/>
<evidence type="ECO:0000313" key="3">
    <source>
        <dbReference type="EMBL" id="CAG7833083.1"/>
    </source>
</evidence>
<sequence>LVLALCAAAYAGYAQGGHGGYGHGHGGYGHGHGGHGGHGQGWRQYHGWASVTKPHTTTTSGSKRVVTDTTSGSPKVLTPTTSPPSTDMVTDTMVKELEISIKDFQ</sequence>